<evidence type="ECO:0000259" key="13">
    <source>
        <dbReference type="Pfam" id="PF04577"/>
    </source>
</evidence>
<organism evidence="15 16">
    <name type="scientific">Symbiochloris irregularis</name>
    <dbReference type="NCBI Taxonomy" id="706552"/>
    <lineage>
        <taxon>Eukaryota</taxon>
        <taxon>Viridiplantae</taxon>
        <taxon>Chlorophyta</taxon>
        <taxon>core chlorophytes</taxon>
        <taxon>Trebouxiophyceae</taxon>
        <taxon>Trebouxiales</taxon>
        <taxon>Trebouxiaceae</taxon>
        <taxon>Symbiochloris</taxon>
    </lineage>
</organism>
<evidence type="ECO:0000256" key="9">
    <source>
        <dbReference type="ARBA" id="ARBA00048693"/>
    </source>
</evidence>
<feature type="chain" id="PRO_5043351506" description="magnesium chelatase" evidence="11">
    <location>
        <begin position="24"/>
        <end position="1816"/>
    </location>
</feature>
<keyword evidence="5" id="KW-0547">Nucleotide-binding</keyword>
<dbReference type="Pfam" id="PF04577">
    <property type="entry name" value="Glyco_transf_61"/>
    <property type="match status" value="1"/>
</dbReference>
<keyword evidence="3" id="KW-0602">Photosynthesis</keyword>
<dbReference type="NCBIfam" id="NF009140">
    <property type="entry name" value="PRK12493.1"/>
    <property type="match status" value="1"/>
</dbReference>
<keyword evidence="6" id="KW-0067">ATP-binding</keyword>
<evidence type="ECO:0000256" key="6">
    <source>
        <dbReference type="ARBA" id="ARBA00022840"/>
    </source>
</evidence>
<evidence type="ECO:0000256" key="2">
    <source>
        <dbReference type="ARBA" id="ARBA00012825"/>
    </source>
</evidence>
<dbReference type="NCBIfam" id="TIGR02025">
    <property type="entry name" value="BchH"/>
    <property type="match status" value="1"/>
</dbReference>
<keyword evidence="11" id="KW-0732">Signal</keyword>
<evidence type="ECO:0000256" key="11">
    <source>
        <dbReference type="SAM" id="SignalP"/>
    </source>
</evidence>
<evidence type="ECO:0000259" key="12">
    <source>
        <dbReference type="Pfam" id="PF02514"/>
    </source>
</evidence>
<dbReference type="GO" id="GO:0016757">
    <property type="term" value="F:glycosyltransferase activity"/>
    <property type="evidence" value="ECO:0007669"/>
    <property type="project" value="InterPro"/>
</dbReference>
<evidence type="ECO:0000256" key="5">
    <source>
        <dbReference type="ARBA" id="ARBA00022741"/>
    </source>
</evidence>
<feature type="region of interest" description="Disordered" evidence="10">
    <location>
        <begin position="413"/>
        <end position="495"/>
    </location>
</feature>
<evidence type="ECO:0000256" key="8">
    <source>
        <dbReference type="ARBA" id="ARBA00023444"/>
    </source>
</evidence>
<accession>A0AAW1NTG8</accession>
<dbReference type="InterPro" id="IPR003672">
    <property type="entry name" value="CobN/Mg_chltase"/>
</dbReference>
<evidence type="ECO:0000313" key="15">
    <source>
        <dbReference type="EMBL" id="KAK9793774.1"/>
    </source>
</evidence>
<evidence type="ECO:0000256" key="10">
    <source>
        <dbReference type="SAM" id="MobiDB-lite"/>
    </source>
</evidence>
<dbReference type="GO" id="GO:0005524">
    <property type="term" value="F:ATP binding"/>
    <property type="evidence" value="ECO:0007669"/>
    <property type="project" value="UniProtKB-KW"/>
</dbReference>
<dbReference type="GO" id="GO:0015979">
    <property type="term" value="P:photosynthesis"/>
    <property type="evidence" value="ECO:0007669"/>
    <property type="project" value="UniProtKB-KW"/>
</dbReference>
<feature type="domain" description="CobN/magnesium chelatase" evidence="12">
    <location>
        <begin position="678"/>
        <end position="1798"/>
    </location>
</feature>
<dbReference type="GO" id="GO:0009507">
    <property type="term" value="C:chloroplast"/>
    <property type="evidence" value="ECO:0007669"/>
    <property type="project" value="TreeGrafter"/>
</dbReference>
<gene>
    <name evidence="15" type="ORF">WJX73_010204</name>
</gene>
<dbReference type="PANTHER" id="PTHR44119">
    <property type="entry name" value="MAGNESIUM-CHELATASE SUBUNIT CHLH, CHLOROPLASTIC"/>
    <property type="match status" value="1"/>
</dbReference>
<dbReference type="InterPro" id="IPR011771">
    <property type="entry name" value="BchH"/>
</dbReference>
<dbReference type="Proteomes" id="UP001465755">
    <property type="component" value="Unassembled WGS sequence"/>
</dbReference>
<sequence length="1816" mass="200343">MKMPNLWCLSALVFISLVSHATAATYRTSELTCEGSEYAIRTCILSNVVVWNKKVYFISEDSDTSLPPMRLHTFHKLEMDEKDKQVQDFVEVVKPTSLPFSGAANATSYAAGAAVVRTHTGNWFHSFSEDGGNWATRICKTLKICTYSDFHAQNFLLLFLDAAPPATGNYGDFHLCFGEPLILKDTNADDARVVDRLLVGVGDECNARHCHQWSIITLPQVASMLQLSKNVSVPGARFSLVYLEGMTWREAAALFNDADVVVVPHGAQSSNVVFMPMQSQAVHVANDEAHANGTASVMTEAGKYIELQEQGLIVSPLNETFVDVDKAVKEYGGLDSWSKEDFGVLIGKHWCPHSTHASCPDFNIFSRVLHYSPAATVLKAEIEQALLKWQSRRESQESLPGAVLLHSTREGCLHSRTPLSGPRRASTGGRRKQQRRATQVGATGRQERGRHSQVTQAVLSRDVPATFGNTNDESPAPVKINIGSGPGGGGYTRTNPELRRIVPKDVAGRCRVKVVYVVLEAQYQSSLAAAVKRINTTNSQVCIEVVGYLLEELRDASNLAAFTRDVEDANIFIGSLIFIEELAEKIVASVQPQRDRMDACLVFPSMPAVMRLNKLGSFNMAQLGQSKSPFADFMRSARKNSDNFEENLLKLVRTLPTVLKYLPSQKAQDARNFVQSLQYWLGGNAENLENLLLNTMRAYTPALQGMEIEVMEPQLFPEIGIWHPMATTMYEDLKEYLNWYETRTDAKFAKDAPTVGLVLQRSHLVTGDDGHYAGVVSNLEAQGAKVIPVFAGGLDFSVPVKRYFYEPMYRQRAFVDCVVSLTGFALVGGPARQDAPKAVTALKALNVPYLVSLPLVFQTTEEWSESDLGLHPVQVALQVALPEIDGALEPIVFAGRDSATGKSHSLPERIDLLCSRAIKWAKLGKKSVAEKKIAVTVFSFPPDKGNVGTAAYLNVFGSIHKVLQDLQAEGYYVGELPADEKALMETVLNQEDARYNSADMNVAYRMNVDEYQRLCGYSEELEENWGKPPGHLNSNGRDLLVYGKQFGNVFIGVQPTFGYEGDPMRLLFSRSASPHHGFAAFYTFIEHIFNADAVLHFGTHGSLEFMPGKQVGMSDLCFPDSLLGSLPNIYYYAANNPSEATIAKRRSYANTISYLTPPAENAGLYKGLKELKELIASYQGLREGGRASAICGTIIETARQCNLDRDVILPDSEAAGELSLEERDSVVGKVYSKLMEIESRLLPCGLHVVGRPPTAMEAIATLVNIAEVDRPDNDPPIRGLPGILATAINRNVQEIYSGSNRGVLEEVTVLQEITEACRVAVRAFVEERTDKEGRVSADALSTFARNFRLVQPAYEKSLNGTRFAKANRDQMRTVFTYLENCLEQVVKDNELGALKSALAGKFVEPGPGGDPIRNPMVLPTGKNIHALDPQSIPTQAALKSARLVVERLLDAQKANNNGVYPETIAVVLWGTDNIKTYGESLAQVMVMVGVNPVADALGRVNKLEVVPIEELGRPRVDVIVNCSGVFRDLFINQMNLLDRAIKLAAEQDEPDELNYVRKHAKQQAEEAGTTMREAATRVFSNASGSYSSNVNLAVENSSWQDEQQLQEMYVSRKSFAFNSDQPGIGGQANREVFENAMKTVDCTFQNLDSSEISLTDVSHYFDSDPTKLVAGLRGDGRAPASYIADTTTANAQVRTLASQVRLDARTKLLNPKWYEGMLSSGYEGVREIQKRLTNTMGWSATSGQVDNWVYDEANGTFIDDPEMSARLMDTNPNSFRKLVATFLEANGRGYWDASEEQLDRLRQLYTDVEDRIEGVE</sequence>
<dbReference type="GO" id="GO:0015995">
    <property type="term" value="P:chlorophyll biosynthetic process"/>
    <property type="evidence" value="ECO:0007669"/>
    <property type="project" value="UniProtKB-KW"/>
</dbReference>
<dbReference type="EC" id="6.6.1.1" evidence="2"/>
<keyword evidence="16" id="KW-1185">Reference proteome</keyword>
<keyword evidence="7" id="KW-0149">Chlorophyll biosynthesis</keyword>
<evidence type="ECO:0000256" key="4">
    <source>
        <dbReference type="ARBA" id="ARBA00022598"/>
    </source>
</evidence>
<dbReference type="Pfam" id="PF11965">
    <property type="entry name" value="DUF3479"/>
    <property type="match status" value="1"/>
</dbReference>
<comment type="catalytic activity">
    <reaction evidence="9">
        <text>protoporphyrin IX + Mg(2+) + ATP + H2O = Mg-protoporphyrin IX + ADP + phosphate + 3 H(+)</text>
        <dbReference type="Rhea" id="RHEA:13961"/>
        <dbReference type="ChEBI" id="CHEBI:15377"/>
        <dbReference type="ChEBI" id="CHEBI:15378"/>
        <dbReference type="ChEBI" id="CHEBI:18420"/>
        <dbReference type="ChEBI" id="CHEBI:30616"/>
        <dbReference type="ChEBI" id="CHEBI:43474"/>
        <dbReference type="ChEBI" id="CHEBI:57306"/>
        <dbReference type="ChEBI" id="CHEBI:60492"/>
        <dbReference type="ChEBI" id="CHEBI:456216"/>
        <dbReference type="EC" id="6.6.1.1"/>
    </reaction>
</comment>
<feature type="domain" description="Magnesium chelatase subunit H N-terminal" evidence="14">
    <location>
        <begin position="513"/>
        <end position="674"/>
    </location>
</feature>
<name>A0AAW1NTG8_9CHLO</name>
<evidence type="ECO:0000313" key="16">
    <source>
        <dbReference type="Proteomes" id="UP001465755"/>
    </source>
</evidence>
<comment type="caution">
    <text evidence="15">The sequence shown here is derived from an EMBL/GenBank/DDBJ whole genome shotgun (WGS) entry which is preliminary data.</text>
</comment>
<dbReference type="EMBL" id="JALJOQ010000146">
    <property type="protein sequence ID" value="KAK9793774.1"/>
    <property type="molecule type" value="Genomic_DNA"/>
</dbReference>
<proteinExistence type="inferred from homology"/>
<dbReference type="InterPro" id="IPR049625">
    <property type="entry name" value="Glyco_transf_61_cat"/>
</dbReference>
<comment type="similarity">
    <text evidence="1">Belongs to the Mg-chelatase subunit H family.</text>
</comment>
<dbReference type="GO" id="GO:0016851">
    <property type="term" value="F:magnesium chelatase activity"/>
    <property type="evidence" value="ECO:0007669"/>
    <property type="project" value="UniProtKB-EC"/>
</dbReference>
<evidence type="ECO:0000256" key="3">
    <source>
        <dbReference type="ARBA" id="ARBA00022531"/>
    </source>
</evidence>
<evidence type="ECO:0000256" key="7">
    <source>
        <dbReference type="ARBA" id="ARBA00023171"/>
    </source>
</evidence>
<feature type="domain" description="Glycosyltransferase 61 catalytic" evidence="13">
    <location>
        <begin position="230"/>
        <end position="280"/>
    </location>
</feature>
<comment type="pathway">
    <text evidence="8">Porphyrin-containing compound metabolism.</text>
</comment>
<protein>
    <recommendedName>
        <fullName evidence="2">magnesium chelatase</fullName>
        <ecNumber evidence="2">6.6.1.1</ecNumber>
    </recommendedName>
</protein>
<dbReference type="PANTHER" id="PTHR44119:SF1">
    <property type="entry name" value="MAGNESIUM-CHELATASE SUBUNIT CHLH, CHLOROPLASTIC"/>
    <property type="match status" value="1"/>
</dbReference>
<dbReference type="CDD" id="cd10150">
    <property type="entry name" value="CobN_like"/>
    <property type="match status" value="1"/>
</dbReference>
<reference evidence="15 16" key="1">
    <citation type="journal article" date="2024" name="Nat. Commun.">
        <title>Phylogenomics reveals the evolutionary origins of lichenization in chlorophyte algae.</title>
        <authorList>
            <person name="Puginier C."/>
            <person name="Libourel C."/>
            <person name="Otte J."/>
            <person name="Skaloud P."/>
            <person name="Haon M."/>
            <person name="Grisel S."/>
            <person name="Petersen M."/>
            <person name="Berrin J.G."/>
            <person name="Delaux P.M."/>
            <person name="Dal Grande F."/>
            <person name="Keller J."/>
        </authorList>
    </citation>
    <scope>NUCLEOTIDE SEQUENCE [LARGE SCALE GENOMIC DNA]</scope>
    <source>
        <strain evidence="15 16">SAG 2036</strain>
    </source>
</reference>
<dbReference type="Pfam" id="PF02514">
    <property type="entry name" value="CobN-Mg_chel"/>
    <property type="match status" value="1"/>
</dbReference>
<evidence type="ECO:0000259" key="14">
    <source>
        <dbReference type="Pfam" id="PF11965"/>
    </source>
</evidence>
<evidence type="ECO:0000256" key="1">
    <source>
        <dbReference type="ARBA" id="ARBA00010851"/>
    </source>
</evidence>
<feature type="signal peptide" evidence="11">
    <location>
        <begin position="1"/>
        <end position="23"/>
    </location>
</feature>
<keyword evidence="4" id="KW-0436">Ligase</keyword>
<dbReference type="InterPro" id="IPR022571">
    <property type="entry name" value="Mg_chelatase_H_N"/>
</dbReference>